<evidence type="ECO:0000256" key="4">
    <source>
        <dbReference type="SAM" id="MobiDB-lite"/>
    </source>
</evidence>
<evidence type="ECO:0000313" key="6">
    <source>
        <dbReference type="EMBL" id="KAJ4386205.1"/>
    </source>
</evidence>
<protein>
    <recommendedName>
        <fullName evidence="5">Protein kinase domain-containing protein</fullName>
    </recommendedName>
</protein>
<dbReference type="EMBL" id="JAPEVB010000006">
    <property type="protein sequence ID" value="KAJ4386205.1"/>
    <property type="molecule type" value="Genomic_DNA"/>
</dbReference>
<reference evidence="6" key="1">
    <citation type="submission" date="2022-10" db="EMBL/GenBank/DDBJ databases">
        <title>Tapping the CABI collections for fungal endophytes: first genome assemblies for Collariella, Neodidymelliopsis, Ascochyta clinopodiicola, Didymella pomorum, Didymosphaeria variabile, Neocosmospora piperis and Neocucurbitaria cava.</title>
        <authorList>
            <person name="Hill R."/>
        </authorList>
    </citation>
    <scope>NUCLEOTIDE SEQUENCE</scope>
    <source>
        <strain evidence="6">IMI 355082</strain>
    </source>
</reference>
<evidence type="ECO:0000313" key="7">
    <source>
        <dbReference type="Proteomes" id="UP001140453"/>
    </source>
</evidence>
<sequence>MATAAPSASALALSPAQQQQPTTTTTTTSTTTATAPAVCSQPSKTLASQGRGPLAASQESPRPDDSSVSSSSSPPQFPTELTTSIPEESDEDSETVGSRNEPVTPVSGRQSSEFPAVRTRDHDNTLVPFPSIPSEEPSKANLQLRPSPFVNNFSFSSEAAPAQSQQQQQDQDQEQNTLKPVSSSTRTANADTISPLTATSRTSSDDLATTPNQDRRRSTRGSSSSKIKRTMSNLFSSNRKPNAPSDSLAPVMVSTQSYSGDAPERRWSMARSSGTTPHSTTPPSPTSPSENGDSQKQDKKFLTTQEPPNEHLSKKNRASTGFSVRNKVVNFATGRTSNKASDRKRASSFDNGNKRPDIQSAMPGEPIHARQVLWMNAEQGVGVKARRLSLSLPDDFVIDVGDLSKEYENQHKLFGRHRDGLGKGATARVRVMAKKGFPTELYAVKEFRGKASTETKEEYEKKVKSEYSIAKSLHHPNIIETFRLCIDHGRWNHVMEYCSEGDLFSLIKKGHLKGEDRQNDRLCLFKQLIQGLNYLHANGIAHRDVKLENLLLTKDSKLKITDFGVSEVFTGIHPGARESGGECGRQMGEIRLCNPGVCGSEPYIAPEVLAKEKKYDPRGLDVWGAGIVLIALMCGSTLWPAARHGKPGCEQYTALVKSYDRWNAKHPDGNATLTESDYPSYMIFDRFMNPPALRRVLLMMLNPNPDKRASLEQVLTHRWVKNIECCQLESYEDPVVVIDATKKTSLNGKGAKKIFCHNHLPPQIQNTHSLGKMPGQAGY</sequence>
<comment type="caution">
    <text evidence="6">The sequence shown here is derived from an EMBL/GenBank/DDBJ whole genome shotgun (WGS) entry which is preliminary data.</text>
</comment>
<dbReference type="PROSITE" id="PS50011">
    <property type="entry name" value="PROTEIN_KINASE_DOM"/>
    <property type="match status" value="1"/>
</dbReference>
<evidence type="ECO:0000256" key="2">
    <source>
        <dbReference type="ARBA" id="ARBA00022840"/>
    </source>
</evidence>
<feature type="compositionally biased region" description="Polar residues" evidence="4">
    <location>
        <begin position="231"/>
        <end position="240"/>
    </location>
</feature>
<feature type="compositionally biased region" description="Polar residues" evidence="4">
    <location>
        <begin position="176"/>
        <end position="212"/>
    </location>
</feature>
<feature type="compositionally biased region" description="Low complexity" evidence="4">
    <location>
        <begin position="146"/>
        <end position="170"/>
    </location>
</feature>
<dbReference type="InterPro" id="IPR011009">
    <property type="entry name" value="Kinase-like_dom_sf"/>
</dbReference>
<dbReference type="PANTHER" id="PTHR24346">
    <property type="entry name" value="MAP/MICROTUBULE AFFINITY-REGULATING KINASE"/>
    <property type="match status" value="1"/>
</dbReference>
<dbReference type="SUPFAM" id="SSF56112">
    <property type="entry name" value="Protein kinase-like (PK-like)"/>
    <property type="match status" value="1"/>
</dbReference>
<dbReference type="Proteomes" id="UP001140453">
    <property type="component" value="Unassembled WGS sequence"/>
</dbReference>
<name>A0A9W8YJ09_9PEZI</name>
<dbReference type="Gene3D" id="1.10.510.10">
    <property type="entry name" value="Transferase(Phosphotransferase) domain 1"/>
    <property type="match status" value="1"/>
</dbReference>
<feature type="compositionally biased region" description="Low complexity" evidence="4">
    <location>
        <begin position="1"/>
        <end position="37"/>
    </location>
</feature>
<dbReference type="GO" id="GO:0005737">
    <property type="term" value="C:cytoplasm"/>
    <property type="evidence" value="ECO:0007669"/>
    <property type="project" value="TreeGrafter"/>
</dbReference>
<evidence type="ECO:0000259" key="5">
    <source>
        <dbReference type="PROSITE" id="PS50011"/>
    </source>
</evidence>
<dbReference type="InterPro" id="IPR017441">
    <property type="entry name" value="Protein_kinase_ATP_BS"/>
</dbReference>
<gene>
    <name evidence="6" type="ORF">N0V93_009098</name>
</gene>
<feature type="compositionally biased region" description="Basic and acidic residues" evidence="4">
    <location>
        <begin position="340"/>
        <end position="357"/>
    </location>
</feature>
<dbReference type="InterPro" id="IPR000719">
    <property type="entry name" value="Prot_kinase_dom"/>
</dbReference>
<accession>A0A9W8YJ09</accession>
<evidence type="ECO:0000256" key="3">
    <source>
        <dbReference type="PROSITE-ProRule" id="PRU10141"/>
    </source>
</evidence>
<keyword evidence="1 3" id="KW-0547">Nucleotide-binding</keyword>
<dbReference type="OrthoDB" id="4062651at2759"/>
<keyword evidence="7" id="KW-1185">Reference proteome</keyword>
<dbReference type="PROSITE" id="PS00108">
    <property type="entry name" value="PROTEIN_KINASE_ST"/>
    <property type="match status" value="1"/>
</dbReference>
<dbReference type="PROSITE" id="PS00107">
    <property type="entry name" value="PROTEIN_KINASE_ATP"/>
    <property type="match status" value="1"/>
</dbReference>
<evidence type="ECO:0000256" key="1">
    <source>
        <dbReference type="ARBA" id="ARBA00022741"/>
    </source>
</evidence>
<dbReference type="PANTHER" id="PTHR24346:SF30">
    <property type="entry name" value="MATERNAL EMBRYONIC LEUCINE ZIPPER KINASE"/>
    <property type="match status" value="1"/>
</dbReference>
<feature type="region of interest" description="Disordered" evidence="4">
    <location>
        <begin position="1"/>
        <end position="321"/>
    </location>
</feature>
<dbReference type="GO" id="GO:0004674">
    <property type="term" value="F:protein serine/threonine kinase activity"/>
    <property type="evidence" value="ECO:0007669"/>
    <property type="project" value="TreeGrafter"/>
</dbReference>
<feature type="region of interest" description="Disordered" evidence="4">
    <location>
        <begin position="333"/>
        <end position="364"/>
    </location>
</feature>
<dbReference type="GO" id="GO:0005524">
    <property type="term" value="F:ATP binding"/>
    <property type="evidence" value="ECO:0007669"/>
    <property type="project" value="UniProtKB-UniRule"/>
</dbReference>
<proteinExistence type="predicted"/>
<feature type="domain" description="Protein kinase" evidence="5">
    <location>
        <begin position="415"/>
        <end position="720"/>
    </location>
</feature>
<feature type="binding site" evidence="3">
    <location>
        <position position="445"/>
    </location>
    <ligand>
        <name>ATP</name>
        <dbReference type="ChEBI" id="CHEBI:30616"/>
    </ligand>
</feature>
<dbReference type="AlphaFoldDB" id="A0A9W8YJ09"/>
<dbReference type="SMART" id="SM00220">
    <property type="entry name" value="S_TKc"/>
    <property type="match status" value="1"/>
</dbReference>
<keyword evidence="2 3" id="KW-0067">ATP-binding</keyword>
<organism evidence="6 7">
    <name type="scientific">Gnomoniopsis smithogilvyi</name>
    <dbReference type="NCBI Taxonomy" id="1191159"/>
    <lineage>
        <taxon>Eukaryota</taxon>
        <taxon>Fungi</taxon>
        <taxon>Dikarya</taxon>
        <taxon>Ascomycota</taxon>
        <taxon>Pezizomycotina</taxon>
        <taxon>Sordariomycetes</taxon>
        <taxon>Sordariomycetidae</taxon>
        <taxon>Diaporthales</taxon>
        <taxon>Gnomoniaceae</taxon>
        <taxon>Gnomoniopsis</taxon>
    </lineage>
</organism>
<dbReference type="GO" id="GO:0035556">
    <property type="term" value="P:intracellular signal transduction"/>
    <property type="evidence" value="ECO:0007669"/>
    <property type="project" value="TreeGrafter"/>
</dbReference>
<dbReference type="Pfam" id="PF00069">
    <property type="entry name" value="Pkinase"/>
    <property type="match status" value="1"/>
</dbReference>
<dbReference type="InterPro" id="IPR008271">
    <property type="entry name" value="Ser/Thr_kinase_AS"/>
</dbReference>